<dbReference type="PRINTS" id="PR00469">
    <property type="entry name" value="PNDRDTASEII"/>
</dbReference>
<evidence type="ECO:0000259" key="5">
    <source>
        <dbReference type="Pfam" id="PF07992"/>
    </source>
</evidence>
<evidence type="ECO:0000256" key="1">
    <source>
        <dbReference type="ARBA" id="ARBA00001974"/>
    </source>
</evidence>
<evidence type="ECO:0000259" key="6">
    <source>
        <dbReference type="Pfam" id="PF14759"/>
    </source>
</evidence>
<name>A0AAV2VSD7_9VIBR</name>
<comment type="caution">
    <text evidence="7">The sequence shown here is derived from an EMBL/GenBank/DDBJ whole genome shotgun (WGS) entry which is preliminary data.</text>
</comment>
<dbReference type="SUPFAM" id="SSF55424">
    <property type="entry name" value="FAD/NAD-linked reductases, dimerisation (C-terminal) domain"/>
    <property type="match status" value="1"/>
</dbReference>
<feature type="domain" description="Reductase C-terminal" evidence="6">
    <location>
        <begin position="319"/>
        <end position="406"/>
    </location>
</feature>
<dbReference type="PANTHER" id="PTHR43557:SF2">
    <property type="entry name" value="RIESKE DOMAIN-CONTAINING PROTEIN-RELATED"/>
    <property type="match status" value="1"/>
</dbReference>
<dbReference type="InterPro" id="IPR016156">
    <property type="entry name" value="FAD/NAD-linked_Rdtase_dimer_sf"/>
</dbReference>
<dbReference type="PRINTS" id="PR00368">
    <property type="entry name" value="FADPNR"/>
</dbReference>
<reference evidence="7 8" key="1">
    <citation type="journal article" date="2013" name="ISME J.">
        <title>Comparative genomics of pathogenic lineages of Vibrio nigripulchritudo identifies virulence-associated traits.</title>
        <authorList>
            <person name="Goudenege D."/>
            <person name="Labreuche Y."/>
            <person name="Krin E."/>
            <person name="Ansquer D."/>
            <person name="Mangenot S."/>
            <person name="Calteau A."/>
            <person name="Medigue C."/>
            <person name="Mazel D."/>
            <person name="Polz M.F."/>
            <person name="Le Roux F."/>
        </authorList>
    </citation>
    <scope>NUCLEOTIDE SEQUENCE [LARGE SCALE GENOMIC DNA]</scope>
    <source>
        <strain evidence="7 8">SOn1</strain>
    </source>
</reference>
<comment type="cofactor">
    <cofactor evidence="1">
        <name>FAD</name>
        <dbReference type="ChEBI" id="CHEBI:57692"/>
    </cofactor>
</comment>
<gene>
    <name evidence="7" type="ORF">VIBNISOn1_30162</name>
</gene>
<dbReference type="EC" id="1.6.5.4" evidence="7"/>
<evidence type="ECO:0000313" key="8">
    <source>
        <dbReference type="Proteomes" id="UP000018211"/>
    </source>
</evidence>
<dbReference type="GO" id="GO:0016656">
    <property type="term" value="F:monodehydroascorbate reductase (NADH) activity"/>
    <property type="evidence" value="ECO:0007669"/>
    <property type="project" value="UniProtKB-EC"/>
</dbReference>
<dbReference type="PANTHER" id="PTHR43557">
    <property type="entry name" value="APOPTOSIS-INDUCING FACTOR 1"/>
    <property type="match status" value="1"/>
</dbReference>
<organism evidence="7 8">
    <name type="scientific">Vibrio nigripulchritudo SOn1</name>
    <dbReference type="NCBI Taxonomy" id="1238450"/>
    <lineage>
        <taxon>Bacteria</taxon>
        <taxon>Pseudomonadati</taxon>
        <taxon>Pseudomonadota</taxon>
        <taxon>Gammaproteobacteria</taxon>
        <taxon>Vibrionales</taxon>
        <taxon>Vibrionaceae</taxon>
        <taxon>Vibrio</taxon>
    </lineage>
</organism>
<dbReference type="GO" id="GO:0005737">
    <property type="term" value="C:cytoplasm"/>
    <property type="evidence" value="ECO:0007669"/>
    <property type="project" value="TreeGrafter"/>
</dbReference>
<evidence type="ECO:0000256" key="4">
    <source>
        <dbReference type="ARBA" id="ARBA00023002"/>
    </source>
</evidence>
<protein>
    <submittedName>
        <fullName evidence="7">MONODEHYDROASCORBATE REDUCTASE (NADH)</fullName>
        <ecNumber evidence="7">1.6.5.4</ecNumber>
    </submittedName>
</protein>
<keyword evidence="2" id="KW-0285">Flavoprotein</keyword>
<dbReference type="Gene3D" id="3.50.50.60">
    <property type="entry name" value="FAD/NAD(P)-binding domain"/>
    <property type="match status" value="2"/>
</dbReference>
<dbReference type="EMBL" id="CAOF01000120">
    <property type="protein sequence ID" value="CCO47467.1"/>
    <property type="molecule type" value="Genomic_DNA"/>
</dbReference>
<dbReference type="Pfam" id="PF14759">
    <property type="entry name" value="Reductase_C"/>
    <property type="match status" value="1"/>
</dbReference>
<accession>A0AAV2VSD7</accession>
<evidence type="ECO:0000256" key="3">
    <source>
        <dbReference type="ARBA" id="ARBA00022827"/>
    </source>
</evidence>
<dbReference type="SUPFAM" id="SSF51905">
    <property type="entry name" value="FAD/NAD(P)-binding domain"/>
    <property type="match status" value="1"/>
</dbReference>
<dbReference type="InterPro" id="IPR050446">
    <property type="entry name" value="FAD-oxidoreductase/Apoptosis"/>
</dbReference>
<dbReference type="Proteomes" id="UP000018211">
    <property type="component" value="Unassembled WGS sequence"/>
</dbReference>
<dbReference type="Pfam" id="PF07992">
    <property type="entry name" value="Pyr_redox_2"/>
    <property type="match status" value="1"/>
</dbReference>
<evidence type="ECO:0000256" key="2">
    <source>
        <dbReference type="ARBA" id="ARBA00022630"/>
    </source>
</evidence>
<dbReference type="InterPro" id="IPR036188">
    <property type="entry name" value="FAD/NAD-bd_sf"/>
</dbReference>
<evidence type="ECO:0000313" key="7">
    <source>
        <dbReference type="EMBL" id="CCO47467.1"/>
    </source>
</evidence>
<dbReference type="InterPro" id="IPR028202">
    <property type="entry name" value="Reductase_C"/>
</dbReference>
<keyword evidence="3" id="KW-0274">FAD</keyword>
<proteinExistence type="predicted"/>
<dbReference type="AlphaFoldDB" id="A0AAV2VSD7"/>
<dbReference type="Gene3D" id="3.30.390.30">
    <property type="match status" value="1"/>
</dbReference>
<feature type="domain" description="FAD/NAD(P)-binding" evidence="5">
    <location>
        <begin position="8"/>
        <end position="300"/>
    </location>
</feature>
<keyword evidence="4 7" id="KW-0560">Oxidoreductase</keyword>
<sequence length="407" mass="43865">MREKMSKHIVIVGGGYAGASAAISARKMGFEGSIHLIGEEDGLAYERPPLSKWQGEGVQNKPVFPESFYGDSGISVHSGERVESINIDTKQVVTRKGLSLTYDKLILATGATARTLPGFERSERVHYLRTLQDAQKIQRHCTGAKKVVLIGAGFIGLELAASIRAMGIEVTVIEQASQILSRAVPTEIADILHGKHVENGVEFKLGEVCQSMLQSAQGVVVQLESGESVEADCVVVGIGSVPNTQLAEQAGLLVENGILVDETLRTSNPHIYAVGDCCRYQTPVGCSLRLESWLTAGQQGTVAGKNAAGENSVYSDVPYFWSDQMAMTLQVAGYPNLGTKNVTRKLANDKLMHFQLDEFERVMCVAAVSEGNALARDVRAIQKAIAKGKVVDSDKLKDPSHSIRDLV</sequence>
<dbReference type="InterPro" id="IPR023753">
    <property type="entry name" value="FAD/NAD-binding_dom"/>
</dbReference>